<name>A0ABQ3JNM4_9DEIO</name>
<organism evidence="3 4">
    <name type="scientific">Deinococcus metalli</name>
    <dbReference type="NCBI Taxonomy" id="1141878"/>
    <lineage>
        <taxon>Bacteria</taxon>
        <taxon>Thermotogati</taxon>
        <taxon>Deinococcota</taxon>
        <taxon>Deinococci</taxon>
        <taxon>Deinococcales</taxon>
        <taxon>Deinococcaceae</taxon>
        <taxon>Deinococcus</taxon>
    </lineage>
</organism>
<evidence type="ECO:0000259" key="2">
    <source>
        <dbReference type="Pfam" id="PF13224"/>
    </source>
</evidence>
<accession>A0ABQ3JNM4</accession>
<dbReference type="Proteomes" id="UP000619376">
    <property type="component" value="Unassembled WGS sequence"/>
</dbReference>
<evidence type="ECO:0000256" key="1">
    <source>
        <dbReference type="SAM" id="MobiDB-lite"/>
    </source>
</evidence>
<keyword evidence="4" id="KW-1185">Reference proteome</keyword>
<dbReference type="Pfam" id="PF13224">
    <property type="entry name" value="DUF4032"/>
    <property type="match status" value="1"/>
</dbReference>
<dbReference type="EMBL" id="BNAJ01000006">
    <property type="protein sequence ID" value="GHF48797.1"/>
    <property type="molecule type" value="Genomic_DNA"/>
</dbReference>
<reference evidence="4" key="1">
    <citation type="journal article" date="2019" name="Int. J. Syst. Evol. Microbiol.">
        <title>The Global Catalogue of Microorganisms (GCM) 10K type strain sequencing project: providing services to taxonomists for standard genome sequencing and annotation.</title>
        <authorList>
            <consortium name="The Broad Institute Genomics Platform"/>
            <consortium name="The Broad Institute Genome Sequencing Center for Infectious Disease"/>
            <person name="Wu L."/>
            <person name="Ma J."/>
        </authorList>
    </citation>
    <scope>NUCLEOTIDE SEQUENCE [LARGE SCALE GENOMIC DNA]</scope>
    <source>
        <strain evidence="4">CGMCC 1.18437</strain>
    </source>
</reference>
<feature type="region of interest" description="Disordered" evidence="1">
    <location>
        <begin position="1"/>
        <end position="29"/>
    </location>
</feature>
<gene>
    <name evidence="3" type="ORF">GCM10017781_26480</name>
</gene>
<evidence type="ECO:0000313" key="3">
    <source>
        <dbReference type="EMBL" id="GHF48797.1"/>
    </source>
</evidence>
<dbReference type="InterPro" id="IPR025111">
    <property type="entry name" value="DUF4032"/>
</dbReference>
<feature type="domain" description="DUF4032" evidence="2">
    <location>
        <begin position="239"/>
        <end position="318"/>
    </location>
</feature>
<comment type="caution">
    <text evidence="3">The sequence shown here is derived from an EMBL/GenBank/DDBJ whole genome shotgun (WGS) entry which is preliminary data.</text>
</comment>
<dbReference type="InterPro" id="IPR036086">
    <property type="entry name" value="ParB/Sulfiredoxin_sf"/>
</dbReference>
<sequence length="344" mass="40302">MNTKTGVITFPQSAHAPAPPAPLAPRQNPAQGVRRMSSLHHRTAARHEVERARFMSDIRDMVAVLRRQPNELLPFDWVRHLAPEGEHQRGLQTIPVDHIIGSVDRYREFDRHYLPKEPHLDERWIGVRSAQMEGKELPPIQVYKVGELYFVKDGNHRVSVARRQGQKYIDAYVIELNVTVPPDEDDTLKDLIIKGEYAQFLKATNLDRIMPEHREILFTTPGRYEKLLEHIRTREYYLNQKRAAEGREPVTWEEAVESWYCRLYLRIVENIDLHHVMFRFPGRTEADLYLWIMDHRYFLTQKYGHDVGSEEATKDFGEHYAPPLYKRALQRVQLLLTGSLDPAL</sequence>
<protein>
    <submittedName>
        <fullName evidence="3">Transcriptional regulator</fullName>
    </submittedName>
</protein>
<evidence type="ECO:0000313" key="4">
    <source>
        <dbReference type="Proteomes" id="UP000619376"/>
    </source>
</evidence>
<proteinExistence type="predicted"/>
<dbReference type="SUPFAM" id="SSF110849">
    <property type="entry name" value="ParB/Sulfiredoxin"/>
    <property type="match status" value="1"/>
</dbReference>